<dbReference type="EMBL" id="CAJJDP010000065">
    <property type="protein sequence ID" value="CAD8175842.1"/>
    <property type="molecule type" value="Genomic_DNA"/>
</dbReference>
<name>A0A8S1VK44_PAROT</name>
<keyword evidence="2" id="KW-1185">Reference proteome</keyword>
<organism evidence="1 2">
    <name type="scientific">Paramecium octaurelia</name>
    <dbReference type="NCBI Taxonomy" id="43137"/>
    <lineage>
        <taxon>Eukaryota</taxon>
        <taxon>Sar</taxon>
        <taxon>Alveolata</taxon>
        <taxon>Ciliophora</taxon>
        <taxon>Intramacronucleata</taxon>
        <taxon>Oligohymenophorea</taxon>
        <taxon>Peniculida</taxon>
        <taxon>Parameciidae</taxon>
        <taxon>Paramecium</taxon>
    </lineage>
</organism>
<gene>
    <name evidence="1" type="ORF">POCTA_138.1.T0660086</name>
</gene>
<proteinExistence type="predicted"/>
<protein>
    <submittedName>
        <fullName evidence="1">Uncharacterized protein</fullName>
    </submittedName>
</protein>
<dbReference type="AlphaFoldDB" id="A0A8S1VK44"/>
<comment type="caution">
    <text evidence="1">The sequence shown here is derived from an EMBL/GenBank/DDBJ whole genome shotgun (WGS) entry which is preliminary data.</text>
</comment>
<dbReference type="Proteomes" id="UP000683925">
    <property type="component" value="Unassembled WGS sequence"/>
</dbReference>
<evidence type="ECO:0000313" key="2">
    <source>
        <dbReference type="Proteomes" id="UP000683925"/>
    </source>
</evidence>
<sequence length="97" mass="11247">MIMISECKIEQGCVQLKQNAVSHTYGIINQELYNSDILKLLLHLILDFNQSNDGQEDQIQIVQWLIILQKYSQISCILLQEPGFGIYLKTQECVYLK</sequence>
<accession>A0A8S1VK44</accession>
<reference evidence="1" key="1">
    <citation type="submission" date="2021-01" db="EMBL/GenBank/DDBJ databases">
        <authorList>
            <consortium name="Genoscope - CEA"/>
            <person name="William W."/>
        </authorList>
    </citation>
    <scope>NUCLEOTIDE SEQUENCE</scope>
</reference>
<evidence type="ECO:0000313" key="1">
    <source>
        <dbReference type="EMBL" id="CAD8175842.1"/>
    </source>
</evidence>